<accession>A0ABX0USV1</accession>
<keyword evidence="3" id="KW-1185">Reference proteome</keyword>
<proteinExistence type="predicted"/>
<feature type="transmembrane region" description="Helical" evidence="1">
    <location>
        <begin position="6"/>
        <end position="25"/>
    </location>
</feature>
<gene>
    <name evidence="2" type="ORF">FHS68_003942</name>
</gene>
<dbReference type="Proteomes" id="UP001179181">
    <property type="component" value="Unassembled WGS sequence"/>
</dbReference>
<evidence type="ECO:0000313" key="3">
    <source>
        <dbReference type="Proteomes" id="UP001179181"/>
    </source>
</evidence>
<dbReference type="EMBL" id="JAASQJ010000004">
    <property type="protein sequence ID" value="NIJ54755.1"/>
    <property type="molecule type" value="Genomic_DNA"/>
</dbReference>
<comment type="caution">
    <text evidence="2">The sequence shown here is derived from an EMBL/GenBank/DDBJ whole genome shotgun (WGS) entry which is preliminary data.</text>
</comment>
<name>A0ABX0USV1_9BACT</name>
<evidence type="ECO:0000256" key="1">
    <source>
        <dbReference type="SAM" id="Phobius"/>
    </source>
</evidence>
<keyword evidence="1" id="KW-0472">Membrane</keyword>
<keyword evidence="1" id="KW-1133">Transmembrane helix</keyword>
<reference evidence="2 3" key="1">
    <citation type="submission" date="2020-03" db="EMBL/GenBank/DDBJ databases">
        <title>Genomic Encyclopedia of Type Strains, Phase IV (KMG-IV): sequencing the most valuable type-strain genomes for metagenomic binning, comparative biology and taxonomic classification.</title>
        <authorList>
            <person name="Goeker M."/>
        </authorList>
    </citation>
    <scope>NUCLEOTIDE SEQUENCE [LARGE SCALE GENOMIC DNA]</scope>
    <source>
        <strain evidence="2 3">DSM 102865</strain>
    </source>
</reference>
<keyword evidence="1" id="KW-0812">Transmembrane</keyword>
<sequence length="61" mass="6885">MTFNIIITSIPIILSLVVIFIKFFGKSGAYKVKLRNSDTWIEVSDLGSKEDLRKLRDSIPG</sequence>
<evidence type="ECO:0000313" key="2">
    <source>
        <dbReference type="EMBL" id="NIJ54755.1"/>
    </source>
</evidence>
<protein>
    <submittedName>
        <fullName evidence="2">Uncharacterized protein</fullName>
    </submittedName>
</protein>
<organism evidence="2 3">
    <name type="scientific">Dyadobacter arcticus</name>
    <dbReference type="NCBI Taxonomy" id="1078754"/>
    <lineage>
        <taxon>Bacteria</taxon>
        <taxon>Pseudomonadati</taxon>
        <taxon>Bacteroidota</taxon>
        <taxon>Cytophagia</taxon>
        <taxon>Cytophagales</taxon>
        <taxon>Spirosomataceae</taxon>
        <taxon>Dyadobacter</taxon>
    </lineage>
</organism>
<dbReference type="RefSeq" id="WP_167273584.1">
    <property type="nucleotide sequence ID" value="NZ_JAASQJ010000004.1"/>
</dbReference>